<dbReference type="GO" id="GO:0005886">
    <property type="term" value="C:plasma membrane"/>
    <property type="evidence" value="ECO:0007669"/>
    <property type="project" value="UniProtKB-SubCell"/>
</dbReference>
<dbReference type="InterPro" id="IPR051085">
    <property type="entry name" value="MB_O-acyltransferase"/>
</dbReference>
<sequence>MLFNSFQFIFLFLPLIVTAFALAQKYIGKNTQYLLVVLLAGSLIFYAQHSLKDLAIMVASIGVNFLIGQKIYQNKRFLVAGLIFNLGLISYFKYTFFIAENVADLLDTSFTMEKMALPLGISFFTFQQIAYLVDTYRTGQPERKFTPYALLVSFFPHSIAGPLVQYKEILPQLRQARISTENFSVGMTIFIIGLFKKVVIADSLAPGANIVFDNAASGIIPTTAEAWIGALCYTFQLYFDFSGYSDMAIGLARIFNINFPFNFDSPYKATSIIDFWRRWHITLSLFLKNYVYIPLGGSRHGTIKKYRNLLFTMFLCGLWHGAGWTFILWGLLHGLLLVGNHGWNSLQIKLPRLFTLNIAGWILTMLCVIAGWVLFRSQNIHTALTVYAAMLGQSQTGEISLENKSVYIIMLTIALFISISLPNIKDFMADRLSQNEGSKGTTTSSSFFKWSPSVTNAFCVSLMTLSILICMAANKKMEFLYFNF</sequence>
<evidence type="ECO:0000256" key="9">
    <source>
        <dbReference type="PIRNR" id="PIRNR016636"/>
    </source>
</evidence>
<keyword evidence="6 10" id="KW-1133">Transmembrane helix</keyword>
<evidence type="ECO:0000256" key="7">
    <source>
        <dbReference type="ARBA" id="ARBA00023136"/>
    </source>
</evidence>
<reference evidence="11 12" key="1">
    <citation type="submission" date="2017-08" db="EMBL/GenBank/DDBJ databases">
        <title>Infants hospitalized years apart are colonized by the same room-sourced microbial strains.</title>
        <authorList>
            <person name="Brooks B."/>
            <person name="Olm M.R."/>
            <person name="Firek B.A."/>
            <person name="Baker R."/>
            <person name="Thomas B.C."/>
            <person name="Morowitz M.J."/>
            <person name="Banfield J.F."/>
        </authorList>
    </citation>
    <scope>NUCLEOTIDE SEQUENCE [LARGE SCALE GENOMIC DNA]</scope>
    <source>
        <strain evidence="11">S2_006_000_R2_64</strain>
    </source>
</reference>
<dbReference type="AlphaFoldDB" id="A0A2W5FE51"/>
<comment type="caution">
    <text evidence="11">The sequence shown here is derived from an EMBL/GenBank/DDBJ whole genome shotgun (WGS) entry which is preliminary data.</text>
</comment>
<dbReference type="PIRSF" id="PIRSF016636">
    <property type="entry name" value="AlgI_DltB"/>
    <property type="match status" value="1"/>
</dbReference>
<evidence type="ECO:0000256" key="10">
    <source>
        <dbReference type="SAM" id="Phobius"/>
    </source>
</evidence>
<feature type="transmembrane region" description="Helical" evidence="10">
    <location>
        <begin position="406"/>
        <end position="424"/>
    </location>
</feature>
<feature type="transmembrane region" description="Helical" evidence="10">
    <location>
        <begin position="54"/>
        <end position="72"/>
    </location>
</feature>
<dbReference type="Pfam" id="PF03062">
    <property type="entry name" value="MBOAT"/>
    <property type="match status" value="1"/>
</dbReference>
<evidence type="ECO:0000313" key="12">
    <source>
        <dbReference type="Proteomes" id="UP000249739"/>
    </source>
</evidence>
<feature type="transmembrane region" description="Helical" evidence="10">
    <location>
        <begin position="309"/>
        <end position="332"/>
    </location>
</feature>
<dbReference type="GO" id="GO:0016746">
    <property type="term" value="F:acyltransferase activity"/>
    <property type="evidence" value="ECO:0007669"/>
    <property type="project" value="UniProtKB-KW"/>
</dbReference>
<feature type="transmembrane region" description="Helical" evidence="10">
    <location>
        <begin position="30"/>
        <end position="48"/>
    </location>
</feature>
<evidence type="ECO:0000256" key="1">
    <source>
        <dbReference type="ARBA" id="ARBA00004651"/>
    </source>
</evidence>
<feature type="transmembrane region" description="Helical" evidence="10">
    <location>
        <begin position="454"/>
        <end position="473"/>
    </location>
</feature>
<dbReference type="InterPro" id="IPR028362">
    <property type="entry name" value="AlgI"/>
</dbReference>
<evidence type="ECO:0000256" key="8">
    <source>
        <dbReference type="ARBA" id="ARBA00023315"/>
    </source>
</evidence>
<dbReference type="PANTHER" id="PTHR13285:SF23">
    <property type="entry name" value="TEICHOIC ACID D-ALANYLTRANSFERASE"/>
    <property type="match status" value="1"/>
</dbReference>
<accession>A0A2W5FE51</accession>
<keyword evidence="4 9" id="KW-0808">Transferase</keyword>
<dbReference type="PANTHER" id="PTHR13285">
    <property type="entry name" value="ACYLTRANSFERASE"/>
    <property type="match status" value="1"/>
</dbReference>
<evidence type="ECO:0000256" key="6">
    <source>
        <dbReference type="ARBA" id="ARBA00022989"/>
    </source>
</evidence>
<keyword evidence="8 9" id="KW-0012">Acyltransferase</keyword>
<feature type="transmembrane region" description="Helical" evidence="10">
    <location>
        <begin position="77"/>
        <end position="96"/>
    </location>
</feature>
<feature type="transmembrane region" description="Helical" evidence="10">
    <location>
        <begin position="352"/>
        <end position="375"/>
    </location>
</feature>
<evidence type="ECO:0000256" key="5">
    <source>
        <dbReference type="ARBA" id="ARBA00022692"/>
    </source>
</evidence>
<evidence type="ECO:0000256" key="2">
    <source>
        <dbReference type="ARBA" id="ARBA00010323"/>
    </source>
</evidence>
<dbReference type="Proteomes" id="UP000249739">
    <property type="component" value="Unassembled WGS sequence"/>
</dbReference>
<evidence type="ECO:0000313" key="11">
    <source>
        <dbReference type="EMBL" id="PZP54301.1"/>
    </source>
</evidence>
<keyword evidence="5 10" id="KW-0812">Transmembrane</keyword>
<dbReference type="GO" id="GO:0042121">
    <property type="term" value="P:alginic acid biosynthetic process"/>
    <property type="evidence" value="ECO:0007669"/>
    <property type="project" value="InterPro"/>
</dbReference>
<feature type="transmembrane region" description="Helical" evidence="10">
    <location>
        <begin position="116"/>
        <end position="133"/>
    </location>
</feature>
<comment type="subcellular location">
    <subcellularLocation>
        <location evidence="1">Cell membrane</location>
        <topology evidence="1">Multi-pass membrane protein</topology>
    </subcellularLocation>
</comment>
<name>A0A2W5FE51_9BACT</name>
<protein>
    <submittedName>
        <fullName evidence="11">Membrane-bound O-acyltransferase family protein</fullName>
    </submittedName>
</protein>
<keyword evidence="3 9" id="KW-1003">Cell membrane</keyword>
<feature type="transmembrane region" description="Helical" evidence="10">
    <location>
        <begin position="6"/>
        <end position="23"/>
    </location>
</feature>
<evidence type="ECO:0000256" key="3">
    <source>
        <dbReference type="ARBA" id="ARBA00022475"/>
    </source>
</evidence>
<organism evidence="11 12">
    <name type="scientific">Micavibrio aeruginosavorus</name>
    <dbReference type="NCBI Taxonomy" id="349221"/>
    <lineage>
        <taxon>Bacteria</taxon>
        <taxon>Pseudomonadati</taxon>
        <taxon>Bdellovibrionota</taxon>
        <taxon>Bdellovibrionia</taxon>
        <taxon>Bdellovibrionales</taxon>
        <taxon>Pseudobdellovibrionaceae</taxon>
        <taxon>Micavibrio</taxon>
    </lineage>
</organism>
<proteinExistence type="inferred from homology"/>
<gene>
    <name evidence="11" type="ORF">DI586_10095</name>
</gene>
<dbReference type="InterPro" id="IPR024194">
    <property type="entry name" value="Ac/AlaTfrase_AlgI/DltB"/>
</dbReference>
<evidence type="ECO:0000256" key="4">
    <source>
        <dbReference type="ARBA" id="ARBA00022679"/>
    </source>
</evidence>
<dbReference type="EMBL" id="QFOT01000145">
    <property type="protein sequence ID" value="PZP54301.1"/>
    <property type="molecule type" value="Genomic_DNA"/>
</dbReference>
<dbReference type="PIRSF" id="PIRSF500217">
    <property type="entry name" value="AlgI"/>
    <property type="match status" value="1"/>
</dbReference>
<keyword evidence="7 9" id="KW-0472">Membrane</keyword>
<comment type="similarity">
    <text evidence="2 9">Belongs to the membrane-bound acyltransferase family.</text>
</comment>
<dbReference type="InterPro" id="IPR004299">
    <property type="entry name" value="MBOAT_fam"/>
</dbReference>